<protein>
    <recommendedName>
        <fullName evidence="5">Glucosylceramidase</fullName>
    </recommendedName>
</protein>
<feature type="domain" description="Glycosyl-hydrolase family 116 catalytic region" evidence="1">
    <location>
        <begin position="470"/>
        <end position="760"/>
    </location>
</feature>
<dbReference type="InterPro" id="IPR006775">
    <property type="entry name" value="GH116_catalytic"/>
</dbReference>
<dbReference type="InterPro" id="IPR008928">
    <property type="entry name" value="6-hairpin_glycosidase_sf"/>
</dbReference>
<dbReference type="InterPro" id="IPR024462">
    <property type="entry name" value="GH116_N"/>
</dbReference>
<evidence type="ECO:0000313" key="3">
    <source>
        <dbReference type="EMBL" id="QOY89218.1"/>
    </source>
</evidence>
<dbReference type="InterPro" id="IPR012341">
    <property type="entry name" value="6hp_glycosidase-like_sf"/>
</dbReference>
<name>A0A7S7NT26_PALFE</name>
<dbReference type="Pfam" id="PF12215">
    <property type="entry name" value="Glyco_hydr_116N"/>
    <property type="match status" value="1"/>
</dbReference>
<proteinExistence type="predicted"/>
<dbReference type="InterPro" id="IPR052566">
    <property type="entry name" value="Non-lysos_glucosylceramidase"/>
</dbReference>
<organism evidence="3 4">
    <name type="scientific">Paludibaculum fermentans</name>
    <dbReference type="NCBI Taxonomy" id="1473598"/>
    <lineage>
        <taxon>Bacteria</taxon>
        <taxon>Pseudomonadati</taxon>
        <taxon>Acidobacteriota</taxon>
        <taxon>Terriglobia</taxon>
        <taxon>Bryobacterales</taxon>
        <taxon>Bryobacteraceae</taxon>
        <taxon>Paludibaculum</taxon>
    </lineage>
</organism>
<gene>
    <name evidence="3" type="ORF">IRI77_04465</name>
</gene>
<dbReference type="SUPFAM" id="SSF48208">
    <property type="entry name" value="Six-hairpin glycosidases"/>
    <property type="match status" value="1"/>
</dbReference>
<dbReference type="PANTHER" id="PTHR12654:SF0">
    <property type="entry name" value="NON-LYSOSOMAL GLUCOSYLCERAMIDASE"/>
    <property type="match status" value="1"/>
</dbReference>
<evidence type="ECO:0000259" key="1">
    <source>
        <dbReference type="Pfam" id="PF04685"/>
    </source>
</evidence>
<dbReference type="InterPro" id="IPR006311">
    <property type="entry name" value="TAT_signal"/>
</dbReference>
<reference evidence="3 4" key="1">
    <citation type="submission" date="2020-10" db="EMBL/GenBank/DDBJ databases">
        <title>Complete genome sequence of Paludibaculum fermentans P105T, a facultatively anaerobic acidobacterium capable of dissimilatory Fe(III) reduction.</title>
        <authorList>
            <person name="Dedysh S.N."/>
            <person name="Beletsky A.V."/>
            <person name="Kulichevskaya I.S."/>
            <person name="Mardanov A.V."/>
            <person name="Ravin N.V."/>
        </authorList>
    </citation>
    <scope>NUCLEOTIDE SEQUENCE [LARGE SCALE GENOMIC DNA]</scope>
    <source>
        <strain evidence="3 4">P105</strain>
    </source>
</reference>
<evidence type="ECO:0000313" key="4">
    <source>
        <dbReference type="Proteomes" id="UP000593892"/>
    </source>
</evidence>
<feature type="domain" description="Glycosyl-hydrolase family 116 N-terminal" evidence="2">
    <location>
        <begin position="47"/>
        <end position="351"/>
    </location>
</feature>
<sequence length="846" mass="93382">MQTDRRSFLKIASATPAALSAQIAPPGASGGVPWPRRFAGVQLQQIAFPLGGIAAGSISLGGRGQLRDWEIFNRPDKGNAPNYALPAIWAQVGDRKPVAKIAEARYLPPYEGSSGLGSNNMPGMPRMDTAVFTGSYPMAHIDFRDRRLPVRLSLEAFTPIFPLDADESGLPVAILRYKVSNPANVPAKVALCYSIDNVVDKGDGRTNEEKTSGALHGLVMSNPGLAGDHELKGDFTLAALGDGEVSFWRGWPKGRWWNSPMLFWDEFSAKGRLEKEPDPRNAVGAVSIRKEIPAGGSADFTFILAWHFPNRTPGRCGWHSDKGDEKTLIGNYYSTRFKDSWSAAEYLATNLPVLEKKTRAFVQAMRDSTLPGAVKDAAMSNISTLATTTSFRTSDGEFHGFEGVNDKQGCCHGSCTHVWNYESTTAMVYPTLARSLRNAVFGHMMDERGAIHFRETLPTKGARSGLAAADGQMGQIMKAYLDWRLWGDRAWLKKIYPAVKKSIEFCWVPGGWDANKDGVMEGAQHNTYDVEFYGPNPMCGIYYLGALRAGEELAKASGDAAFAKECRGLYERGRQWIEANLFNGEYFIQKVQGTKKSTVAKALISDMGSEDTENPEYQMGNGCLVDQLIGQYQAEVCGLGPLVSEAMIEKTLKSIYQYNYKREMFDHECVQRTYILNDEAGLVVCDYGKGTRPHIPFPYYGEVFTGLEHATASHLIYAGMAAEGMECFVNVRMRYDGQRRNPWNEAECGHHYARAMSAWSGILALTGFVYHAPEKKLILKPQHKLTELKCFWSTASGWGTFELGSAGLRINVEDGFLDLAEVELAKRSVKLPEPVRIAPGQPYKIA</sequence>
<dbReference type="EMBL" id="CP063849">
    <property type="protein sequence ID" value="QOY89218.1"/>
    <property type="molecule type" value="Genomic_DNA"/>
</dbReference>
<dbReference type="GO" id="GO:0004553">
    <property type="term" value="F:hydrolase activity, hydrolyzing O-glycosyl compounds"/>
    <property type="evidence" value="ECO:0007669"/>
    <property type="project" value="InterPro"/>
</dbReference>
<dbReference type="PANTHER" id="PTHR12654">
    <property type="entry name" value="BILE ACID BETA-GLUCOSIDASE-RELATED"/>
    <property type="match status" value="1"/>
</dbReference>
<dbReference type="AlphaFoldDB" id="A0A7S7NT26"/>
<evidence type="ECO:0008006" key="5">
    <source>
        <dbReference type="Google" id="ProtNLM"/>
    </source>
</evidence>
<evidence type="ECO:0000259" key="2">
    <source>
        <dbReference type="Pfam" id="PF12215"/>
    </source>
</evidence>
<keyword evidence="4" id="KW-1185">Reference proteome</keyword>
<dbReference type="Gene3D" id="1.50.10.10">
    <property type="match status" value="1"/>
</dbReference>
<dbReference type="GO" id="GO:0005975">
    <property type="term" value="P:carbohydrate metabolic process"/>
    <property type="evidence" value="ECO:0007669"/>
    <property type="project" value="InterPro"/>
</dbReference>
<accession>A0A7S7NT26</accession>
<dbReference type="PROSITE" id="PS51318">
    <property type="entry name" value="TAT"/>
    <property type="match status" value="1"/>
</dbReference>
<dbReference type="Proteomes" id="UP000593892">
    <property type="component" value="Chromosome"/>
</dbReference>
<dbReference type="RefSeq" id="WP_194450880.1">
    <property type="nucleotide sequence ID" value="NZ_CP063849.1"/>
</dbReference>
<dbReference type="Pfam" id="PF04685">
    <property type="entry name" value="DUF608"/>
    <property type="match status" value="1"/>
</dbReference>
<dbReference type="KEGG" id="pfer:IRI77_04465"/>